<comment type="caution">
    <text evidence="2">The sequence shown here is derived from an EMBL/GenBank/DDBJ whole genome shotgun (WGS) entry which is preliminary data.</text>
</comment>
<feature type="transmembrane region" description="Helical" evidence="1">
    <location>
        <begin position="20"/>
        <end position="42"/>
    </location>
</feature>
<sequence length="55" mass="6272">MIIDLLVTWLYKLTVNRNDYSLASTIGIFIFLLVGTCSLIVYNRTGAVTKEDQFQ</sequence>
<proteinExistence type="predicted"/>
<evidence type="ECO:0000313" key="2">
    <source>
        <dbReference type="EMBL" id="EKC67988.1"/>
    </source>
</evidence>
<protein>
    <submittedName>
        <fullName evidence="2">Maltose/maltodextrin ABC transport system (Permease)</fullName>
    </submittedName>
</protein>
<gene>
    <name evidence="2" type="ORF">LEA_09022</name>
</gene>
<organism evidence="2">
    <name type="scientific">human gut metagenome</name>
    <dbReference type="NCBI Taxonomy" id="408170"/>
    <lineage>
        <taxon>unclassified sequences</taxon>
        <taxon>metagenomes</taxon>
        <taxon>organismal metagenomes</taxon>
    </lineage>
</organism>
<keyword evidence="1" id="KW-1133">Transmembrane helix</keyword>
<dbReference type="EMBL" id="AJWY01006034">
    <property type="protein sequence ID" value="EKC67988.1"/>
    <property type="molecule type" value="Genomic_DNA"/>
</dbReference>
<reference evidence="2" key="1">
    <citation type="journal article" date="2013" name="Environ. Microbiol.">
        <title>Microbiota from the distal guts of lean and obese adolescents exhibit partial functional redundancy besides clear differences in community structure.</title>
        <authorList>
            <person name="Ferrer M."/>
            <person name="Ruiz A."/>
            <person name="Lanza F."/>
            <person name="Haange S.B."/>
            <person name="Oberbach A."/>
            <person name="Till H."/>
            <person name="Bargiela R."/>
            <person name="Campoy C."/>
            <person name="Segura M.T."/>
            <person name="Richter M."/>
            <person name="von Bergen M."/>
            <person name="Seifert J."/>
            <person name="Suarez A."/>
        </authorList>
    </citation>
    <scope>NUCLEOTIDE SEQUENCE</scope>
</reference>
<keyword evidence="1" id="KW-0812">Transmembrane</keyword>
<name>K1TDW0_9ZZZZ</name>
<dbReference type="AlphaFoldDB" id="K1TDW0"/>
<evidence type="ECO:0000256" key="1">
    <source>
        <dbReference type="SAM" id="Phobius"/>
    </source>
</evidence>
<accession>K1TDW0</accession>
<keyword evidence="1" id="KW-0472">Membrane</keyword>